<organism evidence="5 6">
    <name type="scientific">Porphyridium purpureum</name>
    <name type="common">Red alga</name>
    <name type="synonym">Porphyridium cruentum</name>
    <dbReference type="NCBI Taxonomy" id="35688"/>
    <lineage>
        <taxon>Eukaryota</taxon>
        <taxon>Rhodophyta</taxon>
        <taxon>Bangiophyceae</taxon>
        <taxon>Porphyridiales</taxon>
        <taxon>Porphyridiaceae</taxon>
        <taxon>Porphyridium</taxon>
    </lineage>
</organism>
<dbReference type="GO" id="GO:0005762">
    <property type="term" value="C:mitochondrial large ribosomal subunit"/>
    <property type="evidence" value="ECO:0007669"/>
    <property type="project" value="TreeGrafter"/>
</dbReference>
<dbReference type="Proteomes" id="UP000324585">
    <property type="component" value="Unassembled WGS sequence"/>
</dbReference>
<dbReference type="GO" id="GO:0003735">
    <property type="term" value="F:structural constituent of ribosome"/>
    <property type="evidence" value="ECO:0007669"/>
    <property type="project" value="InterPro"/>
</dbReference>
<keyword evidence="6" id="KW-1185">Reference proteome</keyword>
<dbReference type="InterPro" id="IPR013025">
    <property type="entry name" value="Ribosomal_uL23-like"/>
</dbReference>
<reference evidence="6" key="1">
    <citation type="journal article" date="2019" name="Nat. Commun.">
        <title>Expansion of phycobilisome linker gene families in mesophilic red algae.</title>
        <authorList>
            <person name="Lee J."/>
            <person name="Kim D."/>
            <person name="Bhattacharya D."/>
            <person name="Yoon H.S."/>
        </authorList>
    </citation>
    <scope>NUCLEOTIDE SEQUENCE [LARGE SCALE GENOMIC DNA]</scope>
    <source>
        <strain evidence="6">CCMP 1328</strain>
    </source>
</reference>
<dbReference type="OMA" id="YLEAMYN"/>
<dbReference type="GO" id="GO:0032543">
    <property type="term" value="P:mitochondrial translation"/>
    <property type="evidence" value="ECO:0007669"/>
    <property type="project" value="TreeGrafter"/>
</dbReference>
<dbReference type="InterPro" id="IPR012678">
    <property type="entry name" value="Ribosomal_uL23/eL15/eS24_sf"/>
</dbReference>
<dbReference type="EMBL" id="VRMN01000001">
    <property type="protein sequence ID" value="KAA8498824.1"/>
    <property type="molecule type" value="Genomic_DNA"/>
</dbReference>
<gene>
    <name evidence="5" type="ORF">FVE85_6409</name>
</gene>
<dbReference type="OrthoDB" id="275582at2759"/>
<dbReference type="SUPFAM" id="SSF54189">
    <property type="entry name" value="Ribosomal proteins S24e, L23 and L15e"/>
    <property type="match status" value="1"/>
</dbReference>
<dbReference type="InterPro" id="IPR012677">
    <property type="entry name" value="Nucleotide-bd_a/b_plait_sf"/>
</dbReference>
<evidence type="ECO:0000256" key="1">
    <source>
        <dbReference type="ARBA" id="ARBA00006700"/>
    </source>
</evidence>
<keyword evidence="2 5" id="KW-0689">Ribosomal protein</keyword>
<dbReference type="AlphaFoldDB" id="A0A5J4Z739"/>
<evidence type="ECO:0000313" key="6">
    <source>
        <dbReference type="Proteomes" id="UP000324585"/>
    </source>
</evidence>
<comment type="caution">
    <text evidence="5">The sequence shown here is derived from an EMBL/GenBank/DDBJ whole genome shotgun (WGS) entry which is preliminary data.</text>
</comment>
<proteinExistence type="inferred from homology"/>
<keyword evidence="3" id="KW-0687">Ribonucleoprotein</keyword>
<protein>
    <recommendedName>
        <fullName evidence="4">Large ribosomal subunit protein uL23m</fullName>
    </recommendedName>
</protein>
<evidence type="ECO:0000256" key="3">
    <source>
        <dbReference type="ARBA" id="ARBA00023274"/>
    </source>
</evidence>
<accession>A0A5J4Z739</accession>
<dbReference type="PANTHER" id="PTHR12059:SF5">
    <property type="entry name" value="LARGE RIBOSOMAL SUBUNIT PROTEIN UL23M"/>
    <property type="match status" value="1"/>
</dbReference>
<dbReference type="Pfam" id="PF00276">
    <property type="entry name" value="Ribosomal_L23"/>
    <property type="match status" value="1"/>
</dbReference>
<evidence type="ECO:0000256" key="2">
    <source>
        <dbReference type="ARBA" id="ARBA00022980"/>
    </source>
</evidence>
<evidence type="ECO:0000256" key="4">
    <source>
        <dbReference type="ARBA" id="ARBA00039977"/>
    </source>
</evidence>
<comment type="similarity">
    <text evidence="1">Belongs to the universal ribosomal protein uL23 family.</text>
</comment>
<name>A0A5J4Z739_PORPP</name>
<dbReference type="PANTHER" id="PTHR12059">
    <property type="entry name" value="RIBOSOMAL PROTEIN L23-RELATED"/>
    <property type="match status" value="1"/>
</dbReference>
<evidence type="ECO:0000313" key="5">
    <source>
        <dbReference type="EMBL" id="KAA8498824.1"/>
    </source>
</evidence>
<sequence>MFPNLKCIFRLQPPPGIHPGSLLPNDTFVTDTLIFEVDRRLTKVEVKLYLEAMYNLDIVKVNTLVQYGKLSKRHGKWHREKDVKKAYVFLREAVTLPSRPRPFSEWVTPTPA</sequence>
<dbReference type="Gene3D" id="3.30.70.330">
    <property type="match status" value="1"/>
</dbReference>